<gene>
    <name evidence="4" type="ORF">PLOB_00012968</name>
</gene>
<evidence type="ECO:0000259" key="3">
    <source>
        <dbReference type="Pfam" id="PF04478"/>
    </source>
</evidence>
<proteinExistence type="predicted"/>
<dbReference type="Proteomes" id="UP001159405">
    <property type="component" value="Unassembled WGS sequence"/>
</dbReference>
<accession>A0ABN8R3N2</accession>
<evidence type="ECO:0000256" key="1">
    <source>
        <dbReference type="SAM" id="MobiDB-lite"/>
    </source>
</evidence>
<keyword evidence="2" id="KW-0812">Transmembrane</keyword>
<dbReference type="Pfam" id="PF04478">
    <property type="entry name" value="Mid2"/>
    <property type="match status" value="1"/>
</dbReference>
<organism evidence="4 5">
    <name type="scientific">Porites lobata</name>
    <dbReference type="NCBI Taxonomy" id="104759"/>
    <lineage>
        <taxon>Eukaryota</taxon>
        <taxon>Metazoa</taxon>
        <taxon>Cnidaria</taxon>
        <taxon>Anthozoa</taxon>
        <taxon>Hexacorallia</taxon>
        <taxon>Scleractinia</taxon>
        <taxon>Fungiina</taxon>
        <taxon>Poritidae</taxon>
        <taxon>Porites</taxon>
    </lineage>
</organism>
<keyword evidence="5" id="KW-1185">Reference proteome</keyword>
<feature type="region of interest" description="Disordered" evidence="1">
    <location>
        <begin position="33"/>
        <end position="78"/>
    </location>
</feature>
<protein>
    <recommendedName>
        <fullName evidence="3">Mid2 domain-containing protein</fullName>
    </recommendedName>
</protein>
<comment type="caution">
    <text evidence="4">The sequence shown here is derived from an EMBL/GenBank/DDBJ whole genome shotgun (WGS) entry which is preliminary data.</text>
</comment>
<evidence type="ECO:0000256" key="2">
    <source>
        <dbReference type="SAM" id="Phobius"/>
    </source>
</evidence>
<keyword evidence="2" id="KW-0472">Membrane</keyword>
<dbReference type="InterPro" id="IPR007567">
    <property type="entry name" value="Mid2_dom"/>
</dbReference>
<sequence>MSTPLLTTFGNTIISTSSLTITASLLSSPFPLTATNVPSSPSSTTSSSSRSDGINSSPASSPLDSSDSSVAIASSSSEPSINVLLTSGSLPLDGLPSISPAPTTSSTLSSPSSPTQAAPDTQGASKDNTRIIVGVVLGCLLLLLLVVIALVWFLKIRKRGVGDITSFDKELTVLS</sequence>
<feature type="region of interest" description="Disordered" evidence="1">
    <location>
        <begin position="95"/>
        <end position="124"/>
    </location>
</feature>
<evidence type="ECO:0000313" key="5">
    <source>
        <dbReference type="Proteomes" id="UP001159405"/>
    </source>
</evidence>
<feature type="compositionally biased region" description="Low complexity" evidence="1">
    <location>
        <begin position="39"/>
        <end position="78"/>
    </location>
</feature>
<feature type="compositionally biased region" description="Low complexity" evidence="1">
    <location>
        <begin position="96"/>
        <end position="119"/>
    </location>
</feature>
<reference evidence="4 5" key="1">
    <citation type="submission" date="2022-05" db="EMBL/GenBank/DDBJ databases">
        <authorList>
            <consortium name="Genoscope - CEA"/>
            <person name="William W."/>
        </authorList>
    </citation>
    <scope>NUCLEOTIDE SEQUENCE [LARGE SCALE GENOMIC DNA]</scope>
</reference>
<name>A0ABN8R3N2_9CNID</name>
<evidence type="ECO:0000313" key="4">
    <source>
        <dbReference type="EMBL" id="CAH3172462.1"/>
    </source>
</evidence>
<keyword evidence="2" id="KW-1133">Transmembrane helix</keyword>
<feature type="domain" description="Mid2" evidence="3">
    <location>
        <begin position="104"/>
        <end position="160"/>
    </location>
</feature>
<dbReference type="EMBL" id="CALNXK010000173">
    <property type="protein sequence ID" value="CAH3172462.1"/>
    <property type="molecule type" value="Genomic_DNA"/>
</dbReference>
<feature type="transmembrane region" description="Helical" evidence="2">
    <location>
        <begin position="131"/>
        <end position="154"/>
    </location>
</feature>